<dbReference type="OrthoDB" id="9813719at2"/>
<dbReference type="RefSeq" id="WP_089975052.1">
    <property type="nucleotide sequence ID" value="NZ_CP084916.1"/>
</dbReference>
<sequence length="62" mass="7307">MGRAGQIRTIDIYKEEVVMGDVFLKYVKVPLIQIQIETIMDELNQVEWSEISEEDMIPTYEE</sequence>
<evidence type="ECO:0000313" key="1">
    <source>
        <dbReference type="EMBL" id="SDQ07999.1"/>
    </source>
</evidence>
<accession>A0A1H0XYM1</accession>
<protein>
    <submittedName>
        <fullName evidence="1">Uncharacterized protein</fullName>
    </submittedName>
</protein>
<proteinExistence type="predicted"/>
<keyword evidence="2" id="KW-1185">Reference proteome</keyword>
<organism evidence="1 2">
    <name type="scientific">Carnobacterium viridans</name>
    <dbReference type="NCBI Taxonomy" id="174587"/>
    <lineage>
        <taxon>Bacteria</taxon>
        <taxon>Bacillati</taxon>
        <taxon>Bacillota</taxon>
        <taxon>Bacilli</taxon>
        <taxon>Lactobacillales</taxon>
        <taxon>Carnobacteriaceae</taxon>
        <taxon>Carnobacterium</taxon>
    </lineage>
</organism>
<reference evidence="2" key="1">
    <citation type="submission" date="2016-10" db="EMBL/GenBank/DDBJ databases">
        <authorList>
            <person name="Varghese N."/>
            <person name="Submissions S."/>
        </authorList>
    </citation>
    <scope>NUCLEOTIDE SEQUENCE [LARGE SCALE GENOMIC DNA]</scope>
    <source>
        <strain evidence="2">MPL-11</strain>
    </source>
</reference>
<dbReference type="Proteomes" id="UP000199481">
    <property type="component" value="Unassembled WGS sequence"/>
</dbReference>
<name>A0A1H0XYM1_9LACT</name>
<dbReference type="AlphaFoldDB" id="A0A1H0XYM1"/>
<dbReference type="EMBL" id="FNJW01000008">
    <property type="protein sequence ID" value="SDQ07999.1"/>
    <property type="molecule type" value="Genomic_DNA"/>
</dbReference>
<evidence type="ECO:0000313" key="2">
    <source>
        <dbReference type="Proteomes" id="UP000199481"/>
    </source>
</evidence>
<gene>
    <name evidence="1" type="ORF">SAMN04487752_0581</name>
</gene>